<evidence type="ECO:0000313" key="4">
    <source>
        <dbReference type="EMBL" id="GAB0202244.1"/>
    </source>
</evidence>
<dbReference type="FunFam" id="2.60.40.10:FF:000998">
    <property type="entry name" value="Immunoglobulin heavy constant epsilon"/>
    <property type="match status" value="1"/>
</dbReference>
<feature type="domain" description="Ig-like" evidence="3">
    <location>
        <begin position="194"/>
        <end position="294"/>
    </location>
</feature>
<dbReference type="InterPro" id="IPR036179">
    <property type="entry name" value="Ig-like_dom_sf"/>
</dbReference>
<dbReference type="AlphaFoldDB" id="A0ABC9XWV8"/>
<keyword evidence="1" id="KW-0393">Immunoglobulin domain</keyword>
<dbReference type="PROSITE" id="PS00290">
    <property type="entry name" value="IG_MHC"/>
    <property type="match status" value="2"/>
</dbReference>
<dbReference type="InterPro" id="IPR013783">
    <property type="entry name" value="Ig-like_fold"/>
</dbReference>
<protein>
    <submittedName>
        <fullName evidence="4">Tyrosine-protein phosphatase non-receptor type substrate 1-like</fullName>
    </submittedName>
</protein>
<dbReference type="SMART" id="SM00407">
    <property type="entry name" value="IGc1"/>
    <property type="match status" value="2"/>
</dbReference>
<keyword evidence="2" id="KW-1133">Transmembrane helix</keyword>
<dbReference type="InterPro" id="IPR007110">
    <property type="entry name" value="Ig-like_dom"/>
</dbReference>
<name>A0ABC9XWV8_GRUJA</name>
<accession>A0ABC9XWV8</accession>
<dbReference type="PROSITE" id="PS50835">
    <property type="entry name" value="IG_LIKE"/>
    <property type="match status" value="2"/>
</dbReference>
<keyword evidence="2" id="KW-0812">Transmembrane</keyword>
<reference evidence="4 5" key="1">
    <citation type="submission" date="2024-06" db="EMBL/GenBank/DDBJ databases">
        <title>The draft genome of Grus japonensis, version 3.</title>
        <authorList>
            <person name="Nabeshima K."/>
            <person name="Suzuki S."/>
            <person name="Onuma M."/>
        </authorList>
    </citation>
    <scope>NUCLEOTIDE SEQUENCE [LARGE SCALE GENOMIC DNA]</scope>
    <source>
        <strain evidence="4 5">451A</strain>
    </source>
</reference>
<dbReference type="SUPFAM" id="SSF48726">
    <property type="entry name" value="Immunoglobulin"/>
    <property type="match status" value="2"/>
</dbReference>
<keyword evidence="2" id="KW-0472">Membrane</keyword>
<dbReference type="EMBL" id="BAAFJT010000037">
    <property type="protein sequence ID" value="GAB0202244.1"/>
    <property type="molecule type" value="Genomic_DNA"/>
</dbReference>
<evidence type="ECO:0000313" key="5">
    <source>
        <dbReference type="Proteomes" id="UP001623348"/>
    </source>
</evidence>
<dbReference type="InterPro" id="IPR050380">
    <property type="entry name" value="Immune_Resp_Modulators"/>
</dbReference>
<dbReference type="CDD" id="cd05768">
    <property type="entry name" value="IgC1_CH3_IgAGD_CH4_IgAEM"/>
    <property type="match status" value="1"/>
</dbReference>
<feature type="transmembrane region" description="Helical" evidence="2">
    <location>
        <begin position="319"/>
        <end position="343"/>
    </location>
</feature>
<proteinExistence type="predicted"/>
<evidence type="ECO:0000259" key="3">
    <source>
        <dbReference type="PROSITE" id="PS50835"/>
    </source>
</evidence>
<dbReference type="FunFam" id="2.60.40.10:FF:000463">
    <property type="entry name" value="Immunoglobulin heavy constant gamma 1"/>
    <property type="match status" value="1"/>
</dbReference>
<organism evidence="4 5">
    <name type="scientific">Grus japonensis</name>
    <name type="common">Japanese crane</name>
    <name type="synonym">Red-crowned crane</name>
    <dbReference type="NCBI Taxonomy" id="30415"/>
    <lineage>
        <taxon>Eukaryota</taxon>
        <taxon>Metazoa</taxon>
        <taxon>Chordata</taxon>
        <taxon>Craniata</taxon>
        <taxon>Vertebrata</taxon>
        <taxon>Euteleostomi</taxon>
        <taxon>Archelosauria</taxon>
        <taxon>Archosauria</taxon>
        <taxon>Dinosauria</taxon>
        <taxon>Saurischia</taxon>
        <taxon>Theropoda</taxon>
        <taxon>Coelurosauria</taxon>
        <taxon>Aves</taxon>
        <taxon>Neognathae</taxon>
        <taxon>Neoaves</taxon>
        <taxon>Gruiformes</taxon>
        <taxon>Gruidae</taxon>
        <taxon>Grus</taxon>
    </lineage>
</organism>
<dbReference type="Proteomes" id="UP001623348">
    <property type="component" value="Unassembled WGS sequence"/>
</dbReference>
<keyword evidence="5" id="KW-1185">Reference proteome</keyword>
<dbReference type="Pfam" id="PF07654">
    <property type="entry name" value="C1-set"/>
    <property type="match status" value="2"/>
</dbReference>
<evidence type="ECO:0000256" key="1">
    <source>
        <dbReference type="ARBA" id="ARBA00023319"/>
    </source>
</evidence>
<comment type="caution">
    <text evidence="4">The sequence shown here is derived from an EMBL/GenBank/DDBJ whole genome shotgun (WGS) entry which is preliminary data.</text>
</comment>
<dbReference type="PANTHER" id="PTHR23411">
    <property type="entry name" value="TAPASIN"/>
    <property type="match status" value="1"/>
</dbReference>
<gene>
    <name evidence="4" type="ORF">GRJ2_002690000</name>
</gene>
<dbReference type="InterPro" id="IPR003006">
    <property type="entry name" value="Ig/MHC_CS"/>
</dbReference>
<evidence type="ECO:0000256" key="2">
    <source>
        <dbReference type="SAM" id="Phobius"/>
    </source>
</evidence>
<dbReference type="Gene3D" id="2.60.40.10">
    <property type="entry name" value="Immunoglobulins"/>
    <property type="match status" value="2"/>
</dbReference>
<feature type="domain" description="Ig-like" evidence="3">
    <location>
        <begin position="83"/>
        <end position="185"/>
    </location>
</feature>
<sequence length="371" mass="40595">MVGVTGEGRRTVVGVTSGEGWVTMVGVTSGEGWVTMVGGNSKGCKMVVGSTSGEGWVTMVGLTSGEGCKMVVGSTSGEGLDNPNLSNIFLYVLPPNMADLYITRNPKVHCLVTNLPSDSGFQLFWIKEKPGLLNPDFLDLQEQFNGTYTATSSLTISTQDWEAGERFTCMVKHEDLLVPLNKSISRRSGKVSPPHVFVLSPNPDEMTQTKVTLTCLVYGFQPENVEVQWLKNQENVPKENYVTTPPLKDGPKESTFFVYSKMVVSKSSWLSGDTYTCMVVHEGLPMRFTQRQAQKVPALDLAAGFCSEDVSSSKELDGLWATVSVFVVLFLLSVCYSATVTLFKVKWLFSTVLHLKQVPGSAHRHALKEPV</sequence>
<dbReference type="InterPro" id="IPR003597">
    <property type="entry name" value="Ig_C1-set"/>
</dbReference>